<evidence type="ECO:0000256" key="4">
    <source>
        <dbReference type="ARBA" id="ARBA00022679"/>
    </source>
</evidence>
<dbReference type="SUPFAM" id="SSF48371">
    <property type="entry name" value="ARM repeat"/>
    <property type="match status" value="1"/>
</dbReference>
<keyword evidence="5" id="KW-0833">Ubl conjugation pathway</keyword>
<dbReference type="PANTHER" id="PTHR23315:SF239">
    <property type="entry name" value="RING-TYPE E3 UBIQUITIN TRANSFERASE"/>
    <property type="match status" value="1"/>
</dbReference>
<evidence type="ECO:0000259" key="6">
    <source>
        <dbReference type="PROSITE" id="PS51698"/>
    </source>
</evidence>
<dbReference type="EC" id="2.3.2.27" evidence="3"/>
<evidence type="ECO:0000256" key="1">
    <source>
        <dbReference type="ARBA" id="ARBA00000900"/>
    </source>
</evidence>
<comment type="catalytic activity">
    <reaction evidence="1">
        <text>S-ubiquitinyl-[E2 ubiquitin-conjugating enzyme]-L-cysteine + [acceptor protein]-L-lysine = [E2 ubiquitin-conjugating enzyme]-L-cysteine + N(6)-ubiquitinyl-[acceptor protein]-L-lysine.</text>
        <dbReference type="EC" id="2.3.2.27"/>
    </reaction>
</comment>
<evidence type="ECO:0000256" key="2">
    <source>
        <dbReference type="ARBA" id="ARBA00004906"/>
    </source>
</evidence>
<dbReference type="AlphaFoldDB" id="A0A2N9GML4"/>
<dbReference type="PANTHER" id="PTHR23315">
    <property type="entry name" value="U BOX DOMAIN-CONTAINING"/>
    <property type="match status" value="1"/>
</dbReference>
<dbReference type="Gene3D" id="1.25.10.10">
    <property type="entry name" value="Leucine-rich Repeat Variant"/>
    <property type="match status" value="1"/>
</dbReference>
<dbReference type="SMART" id="SM00504">
    <property type="entry name" value="Ubox"/>
    <property type="match status" value="1"/>
</dbReference>
<dbReference type="GO" id="GO:0016567">
    <property type="term" value="P:protein ubiquitination"/>
    <property type="evidence" value="ECO:0007669"/>
    <property type="project" value="UniProtKB-UniPathway"/>
</dbReference>
<feature type="domain" description="U-box" evidence="6">
    <location>
        <begin position="230"/>
        <end position="304"/>
    </location>
</feature>
<comment type="pathway">
    <text evidence="2">Protein modification; protein ubiquitination.</text>
</comment>
<accession>A0A2N9GML4</accession>
<dbReference type="SUPFAM" id="SSF57850">
    <property type="entry name" value="RING/U-box"/>
    <property type="match status" value="1"/>
</dbReference>
<evidence type="ECO:0000256" key="5">
    <source>
        <dbReference type="ARBA" id="ARBA00022786"/>
    </source>
</evidence>
<dbReference type="Gene3D" id="3.30.40.10">
    <property type="entry name" value="Zinc/RING finger domain, C3HC4 (zinc finger)"/>
    <property type="match status" value="1"/>
</dbReference>
<dbReference type="EMBL" id="OIVN01002112">
    <property type="protein sequence ID" value="SPD00698.1"/>
    <property type="molecule type" value="Genomic_DNA"/>
</dbReference>
<dbReference type="InterPro" id="IPR011989">
    <property type="entry name" value="ARM-like"/>
</dbReference>
<protein>
    <recommendedName>
        <fullName evidence="3">RING-type E3 ubiquitin transferase</fullName>
        <ecNumber evidence="3">2.3.2.27</ecNumber>
    </recommendedName>
</protein>
<dbReference type="InterPro" id="IPR045210">
    <property type="entry name" value="RING-Ubox_PUB"/>
</dbReference>
<dbReference type="InterPro" id="IPR016024">
    <property type="entry name" value="ARM-type_fold"/>
</dbReference>
<dbReference type="InterPro" id="IPR003613">
    <property type="entry name" value="Ubox_domain"/>
</dbReference>
<keyword evidence="4" id="KW-0808">Transferase</keyword>
<dbReference type="UniPathway" id="UPA00143"/>
<dbReference type="Pfam" id="PF04564">
    <property type="entry name" value="U-box"/>
    <property type="match status" value="1"/>
</dbReference>
<organism evidence="7">
    <name type="scientific">Fagus sylvatica</name>
    <name type="common">Beechnut</name>
    <dbReference type="NCBI Taxonomy" id="28930"/>
    <lineage>
        <taxon>Eukaryota</taxon>
        <taxon>Viridiplantae</taxon>
        <taxon>Streptophyta</taxon>
        <taxon>Embryophyta</taxon>
        <taxon>Tracheophyta</taxon>
        <taxon>Spermatophyta</taxon>
        <taxon>Magnoliopsida</taxon>
        <taxon>eudicotyledons</taxon>
        <taxon>Gunneridae</taxon>
        <taxon>Pentapetalae</taxon>
        <taxon>rosids</taxon>
        <taxon>fabids</taxon>
        <taxon>Fagales</taxon>
        <taxon>Fagaceae</taxon>
        <taxon>Fagus</taxon>
    </lineage>
</organism>
<evidence type="ECO:0000313" key="7">
    <source>
        <dbReference type="EMBL" id="SPD00698.1"/>
    </source>
</evidence>
<sequence length="719" mass="80217">MVGSGLEFTACPCPSLASNCSCWNLLSVHRGLIPSSRPSKIHRLMCLELKKFINRISEIFPAIEAARPRCASGIQALCSLNLAMDKAKLFVQYCSESSKLYLISGIVHDLRDAKFPIESATEEAGKVVRALLWQDISGSDSMNDLELEAVQLAALKLNITTALALSKEKISIKNLHNKLPDKKPKKKVLRYLLYLLRKYDGKIIERDLNDSTPVQHAESPYQSIDSGTLEPPVEFKCPISMRLMYDPIIIASGKTFERFWIQKWFNEGNETCPITHMKLDHLSLIPNSAMKGLILKWSSEHGITIPDPSLEPRLASLDSMKSSCSSSILSLGSSMNDLRLQVSSVSLYSSGSNHGSEISEEKSDDNFNYRLTQMNAEPQRFHPSVDSYGKILDFLSTLAAVSWGSQCKTVEDLKNQLQDNNQACHSTTCNGCIKPLVKFLKDALKLREIKAQRDAAELLLVILNENRSEMPSFDEDEIYVLASYLESEITAEALAIMEILSCQPNYQSRMVASGVLPSILKLLDTQFREFHSIVMKILCNLSCNAAVGYHIVYLDFIPKLVSFLGDCSIARFCVKIIRNLCDIEEVRIALAETSSCISAFSEVLETGTKEEQEHALDVLLSLCHERVEFCQLVMKETIVQSLANLCVNGNSRGKKIANELLQLLEHTSTDVSECSSPKAGLGLEISRKSGKHYKENKSPYKGYHFFGNKISLYSKASYV</sequence>
<dbReference type="GO" id="GO:0061630">
    <property type="term" value="F:ubiquitin protein ligase activity"/>
    <property type="evidence" value="ECO:0007669"/>
    <property type="project" value="UniProtKB-EC"/>
</dbReference>
<name>A0A2N9GML4_FAGSY</name>
<gene>
    <name evidence="7" type="ORF">FSB_LOCUS28580</name>
</gene>
<reference evidence="7" key="1">
    <citation type="submission" date="2018-02" db="EMBL/GenBank/DDBJ databases">
        <authorList>
            <person name="Cohen D.B."/>
            <person name="Kent A.D."/>
        </authorList>
    </citation>
    <scope>NUCLEOTIDE SEQUENCE</scope>
</reference>
<dbReference type="PROSITE" id="PS51698">
    <property type="entry name" value="U_BOX"/>
    <property type="match status" value="1"/>
</dbReference>
<dbReference type="CDD" id="cd16664">
    <property type="entry name" value="RING-Ubox_PUB"/>
    <property type="match status" value="1"/>
</dbReference>
<evidence type="ECO:0000256" key="3">
    <source>
        <dbReference type="ARBA" id="ARBA00012483"/>
    </source>
</evidence>
<dbReference type="InterPro" id="IPR013083">
    <property type="entry name" value="Znf_RING/FYVE/PHD"/>
</dbReference>
<proteinExistence type="predicted"/>